<sequence length="230" mass="23768">MALALLCGAVMSASFAPRLRAATSSLEVLPTDHPLDLSDSVDIGGLKPLARPVREPAKTLRSGNPLWAVPLSALSATVARPIFSASRRPPLGVVARAVEPAVAPPPPPAPPERPTLALLGAVVGDGDAIAVLLDQATQKVVRLRQGESHSGWQLSEVQPREVTLRKAGRSETLVLRRQEVTGASAPAAGVVPGSALQAPAPALPVAGVFDRSYAPFTPRSTPKNGEPDGL</sequence>
<dbReference type="Gene3D" id="2.30.30.830">
    <property type="match status" value="1"/>
</dbReference>
<feature type="signal peptide" evidence="1">
    <location>
        <begin position="1"/>
        <end position="21"/>
    </location>
</feature>
<keyword evidence="3" id="KW-1185">Reference proteome</keyword>
<proteinExistence type="predicted"/>
<evidence type="ECO:0000313" key="2">
    <source>
        <dbReference type="EMBL" id="MBR0798241.1"/>
    </source>
</evidence>
<evidence type="ECO:0000313" key="3">
    <source>
        <dbReference type="Proteomes" id="UP001315278"/>
    </source>
</evidence>
<dbReference type="EMBL" id="JAFCJH010000025">
    <property type="protein sequence ID" value="MBR0798241.1"/>
    <property type="molecule type" value="Genomic_DNA"/>
</dbReference>
<dbReference type="Proteomes" id="UP001315278">
    <property type="component" value="Unassembled WGS sequence"/>
</dbReference>
<organism evidence="2 3">
    <name type="scientific">Bradyrhizobium jicamae</name>
    <dbReference type="NCBI Taxonomy" id="280332"/>
    <lineage>
        <taxon>Bacteria</taxon>
        <taxon>Pseudomonadati</taxon>
        <taxon>Pseudomonadota</taxon>
        <taxon>Alphaproteobacteria</taxon>
        <taxon>Hyphomicrobiales</taxon>
        <taxon>Nitrobacteraceae</taxon>
        <taxon>Bradyrhizobium</taxon>
    </lineage>
</organism>
<evidence type="ECO:0008006" key="4">
    <source>
        <dbReference type="Google" id="ProtNLM"/>
    </source>
</evidence>
<accession>A0ABS5FPH5</accession>
<name>A0ABS5FPH5_9BRAD</name>
<feature type="chain" id="PRO_5046189209" description="General secretion pathway protein GspN" evidence="1">
    <location>
        <begin position="22"/>
        <end position="230"/>
    </location>
</feature>
<evidence type="ECO:0000256" key="1">
    <source>
        <dbReference type="SAM" id="SignalP"/>
    </source>
</evidence>
<reference evidence="3" key="1">
    <citation type="journal article" date="2021" name="ISME J.">
        <title>Evolutionary origin and ecological implication of a unique nif island in free-living Bradyrhizobium lineages.</title>
        <authorList>
            <person name="Tao J."/>
        </authorList>
    </citation>
    <scope>NUCLEOTIDE SEQUENCE [LARGE SCALE GENOMIC DNA]</scope>
    <source>
        <strain evidence="3">SZCCT0434</strain>
    </source>
</reference>
<comment type="caution">
    <text evidence="2">The sequence shown here is derived from an EMBL/GenBank/DDBJ whole genome shotgun (WGS) entry which is preliminary data.</text>
</comment>
<keyword evidence="1" id="KW-0732">Signal</keyword>
<protein>
    <recommendedName>
        <fullName evidence="4">General secretion pathway protein GspN</fullName>
    </recommendedName>
</protein>
<gene>
    <name evidence="2" type="ORF">JQ615_22900</name>
</gene>